<comment type="caution">
    <text evidence="1">The sequence shown here is derived from an EMBL/GenBank/DDBJ whole genome shotgun (WGS) entry which is preliminary data.</text>
</comment>
<proteinExistence type="predicted"/>
<dbReference type="AlphaFoldDB" id="A0A5C5VG59"/>
<gene>
    <name evidence="1" type="ORF">KOR34_18340</name>
</gene>
<evidence type="ECO:0000313" key="1">
    <source>
        <dbReference type="EMBL" id="TWT36889.1"/>
    </source>
</evidence>
<dbReference type="EMBL" id="SIHJ01000001">
    <property type="protein sequence ID" value="TWT36889.1"/>
    <property type="molecule type" value="Genomic_DNA"/>
</dbReference>
<name>A0A5C5VG59_9BACT</name>
<accession>A0A5C5VG59</accession>
<keyword evidence="2" id="KW-1185">Reference proteome</keyword>
<reference evidence="1 2" key="1">
    <citation type="submission" date="2019-02" db="EMBL/GenBank/DDBJ databases">
        <title>Deep-cultivation of Planctomycetes and their phenomic and genomic characterization uncovers novel biology.</title>
        <authorList>
            <person name="Wiegand S."/>
            <person name="Jogler M."/>
            <person name="Boedeker C."/>
            <person name="Pinto D."/>
            <person name="Vollmers J."/>
            <person name="Rivas-Marin E."/>
            <person name="Kohn T."/>
            <person name="Peeters S.H."/>
            <person name="Heuer A."/>
            <person name="Rast P."/>
            <person name="Oberbeckmann S."/>
            <person name="Bunk B."/>
            <person name="Jeske O."/>
            <person name="Meyerdierks A."/>
            <person name="Storesund J.E."/>
            <person name="Kallscheuer N."/>
            <person name="Luecker S."/>
            <person name="Lage O.M."/>
            <person name="Pohl T."/>
            <person name="Merkel B.J."/>
            <person name="Hornburger P."/>
            <person name="Mueller R.-W."/>
            <person name="Bruemmer F."/>
            <person name="Labrenz M."/>
            <person name="Spormann A.M."/>
            <person name="Op Den Camp H."/>
            <person name="Overmann J."/>
            <person name="Amann R."/>
            <person name="Jetten M.S.M."/>
            <person name="Mascher T."/>
            <person name="Medema M.H."/>
            <person name="Devos D.P."/>
            <person name="Kaster A.-K."/>
            <person name="Ovreas L."/>
            <person name="Rohde M."/>
            <person name="Galperin M.Y."/>
            <person name="Jogler C."/>
        </authorList>
    </citation>
    <scope>NUCLEOTIDE SEQUENCE [LARGE SCALE GENOMIC DNA]</scope>
    <source>
        <strain evidence="1 2">KOR34</strain>
    </source>
</reference>
<dbReference type="Proteomes" id="UP000316714">
    <property type="component" value="Unassembled WGS sequence"/>
</dbReference>
<evidence type="ECO:0000313" key="2">
    <source>
        <dbReference type="Proteomes" id="UP000316714"/>
    </source>
</evidence>
<sequence length="102" mass="11137">MSTFVHVTRYSEAAPQRGEVRNIGRRDIESAVASLPGYKLIEQDGDLIITLPGTQAALIKEGPSLSCRIDPQTSVDELLSRLRVLAAKIPGAVVEDEQNETY</sequence>
<organism evidence="1 2">
    <name type="scientific">Posidoniimonas corsicana</name>
    <dbReference type="NCBI Taxonomy" id="1938618"/>
    <lineage>
        <taxon>Bacteria</taxon>
        <taxon>Pseudomonadati</taxon>
        <taxon>Planctomycetota</taxon>
        <taxon>Planctomycetia</taxon>
        <taxon>Pirellulales</taxon>
        <taxon>Lacipirellulaceae</taxon>
        <taxon>Posidoniimonas</taxon>
    </lineage>
</organism>
<dbReference type="RefSeq" id="WP_146564179.1">
    <property type="nucleotide sequence ID" value="NZ_SIHJ01000001.1"/>
</dbReference>
<protein>
    <submittedName>
        <fullName evidence="1">Uncharacterized protein</fullName>
    </submittedName>
</protein>